<evidence type="ECO:0000256" key="3">
    <source>
        <dbReference type="ARBA" id="ARBA00023163"/>
    </source>
</evidence>
<dbReference type="EMBL" id="JAPQKQ010000007">
    <property type="protein sequence ID" value="KAJ5186786.1"/>
    <property type="molecule type" value="Genomic_DNA"/>
</dbReference>
<evidence type="ECO:0000256" key="2">
    <source>
        <dbReference type="ARBA" id="ARBA00023125"/>
    </source>
</evidence>
<dbReference type="PROSITE" id="PS50048">
    <property type="entry name" value="ZN2_CY6_FUNGAL_2"/>
    <property type="match status" value="1"/>
</dbReference>
<protein>
    <submittedName>
        <fullName evidence="7">Phytanoyl-CoA dioxygenase</fullName>
    </submittedName>
</protein>
<dbReference type="InterPro" id="IPR032466">
    <property type="entry name" value="Metal_Hydrolase"/>
</dbReference>
<dbReference type="InterPro" id="IPR036864">
    <property type="entry name" value="Zn2-C6_fun-type_DNA-bd_sf"/>
</dbReference>
<dbReference type="Gene3D" id="3.20.20.140">
    <property type="entry name" value="Metal-dependent hydrolases"/>
    <property type="match status" value="1"/>
</dbReference>
<evidence type="ECO:0000313" key="7">
    <source>
        <dbReference type="EMBL" id="KAJ5186786.1"/>
    </source>
</evidence>
<dbReference type="PANTHER" id="PTHR32027">
    <property type="entry name" value="CYTOSINE DEAMINASE"/>
    <property type="match status" value="1"/>
</dbReference>
<evidence type="ECO:0000313" key="8">
    <source>
        <dbReference type="Proteomes" id="UP001150942"/>
    </source>
</evidence>
<evidence type="ECO:0000259" key="6">
    <source>
        <dbReference type="PROSITE" id="PS50048"/>
    </source>
</evidence>
<dbReference type="GO" id="GO:0000981">
    <property type="term" value="F:DNA-binding transcription factor activity, RNA polymerase II-specific"/>
    <property type="evidence" value="ECO:0007669"/>
    <property type="project" value="InterPro"/>
</dbReference>
<organism evidence="7 8">
    <name type="scientific">Penicillium cf. viridicatum</name>
    <dbReference type="NCBI Taxonomy" id="2972119"/>
    <lineage>
        <taxon>Eukaryota</taxon>
        <taxon>Fungi</taxon>
        <taxon>Dikarya</taxon>
        <taxon>Ascomycota</taxon>
        <taxon>Pezizomycotina</taxon>
        <taxon>Eurotiomycetes</taxon>
        <taxon>Eurotiomycetidae</taxon>
        <taxon>Eurotiales</taxon>
        <taxon>Aspergillaceae</taxon>
        <taxon>Penicillium</taxon>
    </lineage>
</organism>
<keyword evidence="3" id="KW-0804">Transcription</keyword>
<reference evidence="7" key="2">
    <citation type="journal article" date="2023" name="IMA Fungus">
        <title>Comparative genomic study of the Penicillium genus elucidates a diverse pangenome and 15 lateral gene transfer events.</title>
        <authorList>
            <person name="Petersen C."/>
            <person name="Sorensen T."/>
            <person name="Nielsen M.R."/>
            <person name="Sondergaard T.E."/>
            <person name="Sorensen J.L."/>
            <person name="Fitzpatrick D.A."/>
            <person name="Frisvad J.C."/>
            <person name="Nielsen K.L."/>
        </authorList>
    </citation>
    <scope>NUCLEOTIDE SEQUENCE</scope>
    <source>
        <strain evidence="7">IBT 20477</strain>
    </source>
</reference>
<dbReference type="SUPFAM" id="SSF51197">
    <property type="entry name" value="Clavaminate synthase-like"/>
    <property type="match status" value="1"/>
</dbReference>
<sequence>FTALFGETVTMTTVTTTTPPLNQSSFDLSSPYGDWRDDLHHQGYAVIKNAIDPERAQGYQRKALDWLKSFSPALDLDDPSTWIKDNLPVQSKVNLFNGYSVTHEKFMWDARMEPKVLEAFAKLWGTDELLVSFDSLNVTLPNQKDKPAQKPWPHVDQSPFRRGLHCIQGIINLSHAGPEDGSLMVFPRSNTVTEGFFDTETDPSTWEQKDIRLFSVEEIQWFEDHGIKPFKVLAEPGDLILWDSRTVHWGGEPTVNSNTIRTVIYASYAPFELATEESLRRKKEAFESYRATTHWPHENIVIRDGVVHLPDGSVDPRNRSMPLEVPEHTDRLLQLAGVKSYREPLTSIFRIAHKANMKSFESRPPVDYPRKRASIACNFCRHRKRKCDGQKPTCGLCTDAGAQVQDIPAEILLRLTHLETLIEQQKDAITELSARVASSSDHPARSAPSIYSSQPKYDWDPSSEHVYDKSSFGLFSTENTYGNEYAFTIPFGNHTPTGSLFALDRVKNLVGDYPQDFFKQIEKKRPFNSIQVAGIPQAFEQIDRSRLHPQVTKPLITEFLHHVHPFFPIVEPQLLHMLFDTFSTYTKVNSIQTSLYLIILALGKVSSNPQRIFEIEADKDLSGMEYFASAYHYLNNPLITSFTADHLLPLALFYGSMYLRYIGRPIQAWQMIRDASGSVQIMISELHDMNTHEERASLYRIAWGCFILECDDLAEFHFPPSGIELLVDRLPFPRISEDSRNGHLVFLAMCSIRKLLNRVHSALYAKSDQDNFHASPPPQHTSDTPSATPQKHSITSLKTISEELDRQLEDWFGSLPNPIRPTLGNTISADHPYDTYILARYYVTKHIICRPSLVFAAHSQGSTVLPEFVFANCKKCVDSCRKFIWAASILMRQRTHGNWHRMQAMLAAIFTLSTAKTTPALEALVPDFDELVKEAIQCIELWAGHCETADTVVSMLKTIRQKVRVLVRGAYKNPHALRGTSGKGSTQTTLHLLKNMSPPRLTSHINSIHGVRLAGEPSTWDIQIEYPADSPQGTVTSVTPHEPSTKDDFESPLALPALTHPHIHLDKAFIHSAPEYAPFLPTAGTFQEALTSTTKAKQQFSHSDLIGRGEWLLAESVASGVTAMRAFVEVDHTVQLICLEAGVALKNKWKDSCDIQIVCFAQDPIFSTEHGEQNMAFLETALDKYSQIDVIGTTPYVESSPDAAKQSIEWAIDRAWQLNKHVDFHLDYNLDSNKEVLVWHVLQTLKQRSWTTHSTDKRVVLGHCTRLTLLTENEWARLATEIHKNELPVSFVGLPTSDMYMASPPRTSGDCKPAQDRPRGTLQVLEMIRKYNLDAVIAVNNVGNSFTPWGLPDPLSLACLGVGIYQAGSQADAELLYECVSTRARAAIGLSPSHSGLCVKQGCRPDLLVVHHRDDTGCGVSRPRTNVAEVVWTPPGKLNRDVVSGGRLKLSPFAVAESDALYQF</sequence>
<dbReference type="GO" id="GO:0051213">
    <property type="term" value="F:dioxygenase activity"/>
    <property type="evidence" value="ECO:0007669"/>
    <property type="project" value="UniProtKB-KW"/>
</dbReference>
<keyword evidence="8" id="KW-1185">Reference proteome</keyword>
<dbReference type="CDD" id="cd12148">
    <property type="entry name" value="fungal_TF_MHR"/>
    <property type="match status" value="1"/>
</dbReference>
<keyword evidence="4" id="KW-0539">Nucleus</keyword>
<dbReference type="SMART" id="SM00066">
    <property type="entry name" value="GAL4"/>
    <property type="match status" value="1"/>
</dbReference>
<dbReference type="OrthoDB" id="445007at2759"/>
<dbReference type="SUPFAM" id="SSF51556">
    <property type="entry name" value="Metallo-dependent hydrolases"/>
    <property type="match status" value="1"/>
</dbReference>
<evidence type="ECO:0000256" key="4">
    <source>
        <dbReference type="ARBA" id="ARBA00023242"/>
    </source>
</evidence>
<dbReference type="GO" id="GO:0008270">
    <property type="term" value="F:zinc ion binding"/>
    <property type="evidence" value="ECO:0007669"/>
    <property type="project" value="InterPro"/>
</dbReference>
<keyword evidence="1" id="KW-0805">Transcription regulation</keyword>
<dbReference type="InterPro" id="IPR001138">
    <property type="entry name" value="Zn2Cys6_DnaBD"/>
</dbReference>
<accession>A0A9W9J072</accession>
<dbReference type="Pfam" id="PF05721">
    <property type="entry name" value="PhyH"/>
    <property type="match status" value="1"/>
</dbReference>
<reference evidence="7" key="1">
    <citation type="submission" date="2022-11" db="EMBL/GenBank/DDBJ databases">
        <authorList>
            <person name="Petersen C."/>
        </authorList>
    </citation>
    <scope>NUCLEOTIDE SEQUENCE</scope>
    <source>
        <strain evidence="7">IBT 20477</strain>
    </source>
</reference>
<dbReference type="Proteomes" id="UP001150942">
    <property type="component" value="Unassembled WGS sequence"/>
</dbReference>
<keyword evidence="7" id="KW-0560">Oxidoreductase</keyword>
<gene>
    <name evidence="7" type="ORF">N7449_009780</name>
</gene>
<keyword evidence="7" id="KW-0223">Dioxygenase</keyword>
<dbReference type="InterPro" id="IPR052349">
    <property type="entry name" value="Metallo-hydrolase_Enzymes"/>
</dbReference>
<dbReference type="InterPro" id="IPR008775">
    <property type="entry name" value="Phytyl_CoA_dOase-like"/>
</dbReference>
<dbReference type="GO" id="GO:0016814">
    <property type="term" value="F:hydrolase activity, acting on carbon-nitrogen (but not peptide) bonds, in cyclic amidines"/>
    <property type="evidence" value="ECO:0007669"/>
    <property type="project" value="TreeGrafter"/>
</dbReference>
<feature type="region of interest" description="Disordered" evidence="5">
    <location>
        <begin position="770"/>
        <end position="792"/>
    </location>
</feature>
<dbReference type="Gene3D" id="4.10.240.10">
    <property type="entry name" value="Zn(2)-C6 fungal-type DNA-binding domain"/>
    <property type="match status" value="1"/>
</dbReference>
<dbReference type="Pfam" id="PF00172">
    <property type="entry name" value="Zn_clus"/>
    <property type="match status" value="1"/>
</dbReference>
<proteinExistence type="predicted"/>
<dbReference type="CDD" id="cd00067">
    <property type="entry name" value="GAL4"/>
    <property type="match status" value="1"/>
</dbReference>
<dbReference type="PANTHER" id="PTHR32027:SF0">
    <property type="entry name" value="CYTOSINE DEAMINASE"/>
    <property type="match status" value="1"/>
</dbReference>
<dbReference type="Gene3D" id="2.60.120.620">
    <property type="entry name" value="q2cbj1_9rhob like domain"/>
    <property type="match status" value="1"/>
</dbReference>
<name>A0A9W9J072_9EURO</name>
<keyword evidence="2" id="KW-0238">DNA-binding</keyword>
<evidence type="ECO:0000256" key="5">
    <source>
        <dbReference type="SAM" id="MobiDB-lite"/>
    </source>
</evidence>
<dbReference type="SUPFAM" id="SSF57701">
    <property type="entry name" value="Zn2/Cys6 DNA-binding domain"/>
    <property type="match status" value="1"/>
</dbReference>
<evidence type="ECO:0000256" key="1">
    <source>
        <dbReference type="ARBA" id="ARBA00023015"/>
    </source>
</evidence>
<comment type="caution">
    <text evidence="7">The sequence shown here is derived from an EMBL/GenBank/DDBJ whole genome shotgun (WGS) entry which is preliminary data.</text>
</comment>
<dbReference type="GO" id="GO:0003677">
    <property type="term" value="F:DNA binding"/>
    <property type="evidence" value="ECO:0007669"/>
    <property type="project" value="UniProtKB-KW"/>
</dbReference>
<feature type="domain" description="Zn(2)-C6 fungal-type" evidence="6">
    <location>
        <begin position="376"/>
        <end position="401"/>
    </location>
</feature>
<feature type="compositionally biased region" description="Polar residues" evidence="5">
    <location>
        <begin position="780"/>
        <end position="792"/>
    </location>
</feature>
<feature type="non-terminal residue" evidence="7">
    <location>
        <position position="1"/>
    </location>
</feature>